<keyword evidence="9" id="KW-1185">Reference proteome</keyword>
<evidence type="ECO:0000313" key="9">
    <source>
        <dbReference type="Proteomes" id="UP000184471"/>
    </source>
</evidence>
<evidence type="ECO:0000259" key="6">
    <source>
        <dbReference type="Pfam" id="PF04542"/>
    </source>
</evidence>
<evidence type="ECO:0000256" key="1">
    <source>
        <dbReference type="ARBA" id="ARBA00010641"/>
    </source>
</evidence>
<dbReference type="CDD" id="cd06171">
    <property type="entry name" value="Sigma70_r4"/>
    <property type="match status" value="1"/>
</dbReference>
<feature type="domain" description="RNA polymerase sigma-70 region 2" evidence="6">
    <location>
        <begin position="49"/>
        <end position="116"/>
    </location>
</feature>
<feature type="region of interest" description="Disordered" evidence="5">
    <location>
        <begin position="211"/>
        <end position="230"/>
    </location>
</feature>
<evidence type="ECO:0000313" key="8">
    <source>
        <dbReference type="EMBL" id="SHH29773.1"/>
    </source>
</evidence>
<dbReference type="AlphaFoldDB" id="A0A1M5RVA7"/>
<dbReference type="GO" id="GO:0003677">
    <property type="term" value="F:DNA binding"/>
    <property type="evidence" value="ECO:0007669"/>
    <property type="project" value="InterPro"/>
</dbReference>
<feature type="domain" description="RNA polymerase sigma factor 70 region 4 type 2" evidence="7">
    <location>
        <begin position="151"/>
        <end position="203"/>
    </location>
</feature>
<dbReference type="InterPro" id="IPR013324">
    <property type="entry name" value="RNA_pol_sigma_r3/r4-like"/>
</dbReference>
<dbReference type="InterPro" id="IPR039425">
    <property type="entry name" value="RNA_pol_sigma-70-like"/>
</dbReference>
<sequence length="230" mass="25246">MNRRASTQRTRRVTMGAVTRPARRPEGDSGDADLVLRVRAGDRGAVDDLYDRFRRPAFALARRILADDTLAEDVVQDVFLSVWRDPWAYDRARGSFSSWLMAMVHHKAVDAVRREEAHRRRQARAEDDLALTAPTTATDVEDEAWSRVVSERVRTALGTLPDAQREALTLAYYGGYTQREVAALTRAPLGTVKTRMLAGMRRLKEELGAVGGATAGGALSGPAAVDGGAR</sequence>
<dbReference type="Pfam" id="PF08281">
    <property type="entry name" value="Sigma70_r4_2"/>
    <property type="match status" value="1"/>
</dbReference>
<feature type="region of interest" description="Disordered" evidence="5">
    <location>
        <begin position="1"/>
        <end position="30"/>
    </location>
</feature>
<comment type="similarity">
    <text evidence="1">Belongs to the sigma-70 factor family. ECF subfamily.</text>
</comment>
<dbReference type="InterPro" id="IPR036388">
    <property type="entry name" value="WH-like_DNA-bd_sf"/>
</dbReference>
<accession>A0A1M5RVA7</accession>
<gene>
    <name evidence="8" type="ORF">SAMN05444351_4494</name>
</gene>
<dbReference type="InterPro" id="IPR014284">
    <property type="entry name" value="RNA_pol_sigma-70_dom"/>
</dbReference>
<dbReference type="Proteomes" id="UP000184471">
    <property type="component" value="Unassembled WGS sequence"/>
</dbReference>
<evidence type="ECO:0000256" key="2">
    <source>
        <dbReference type="ARBA" id="ARBA00023015"/>
    </source>
</evidence>
<name>A0A1M5RVA7_9ACTN</name>
<evidence type="ECO:0000259" key="7">
    <source>
        <dbReference type="Pfam" id="PF08281"/>
    </source>
</evidence>
<dbReference type="SUPFAM" id="SSF88946">
    <property type="entry name" value="Sigma2 domain of RNA polymerase sigma factors"/>
    <property type="match status" value="1"/>
</dbReference>
<evidence type="ECO:0000256" key="3">
    <source>
        <dbReference type="ARBA" id="ARBA00023082"/>
    </source>
</evidence>
<dbReference type="STRING" id="1070870.SAMN05444351_4494"/>
<dbReference type="Pfam" id="PF04542">
    <property type="entry name" value="Sigma70_r2"/>
    <property type="match status" value="1"/>
</dbReference>
<organism evidence="8 9">
    <name type="scientific">Geodermatophilus nigrescens</name>
    <dbReference type="NCBI Taxonomy" id="1070870"/>
    <lineage>
        <taxon>Bacteria</taxon>
        <taxon>Bacillati</taxon>
        <taxon>Actinomycetota</taxon>
        <taxon>Actinomycetes</taxon>
        <taxon>Geodermatophilales</taxon>
        <taxon>Geodermatophilaceae</taxon>
        <taxon>Geodermatophilus</taxon>
    </lineage>
</organism>
<dbReference type="PANTHER" id="PTHR43133:SF62">
    <property type="entry name" value="RNA POLYMERASE SIGMA FACTOR SIGZ"/>
    <property type="match status" value="1"/>
</dbReference>
<keyword evidence="3" id="KW-0731">Sigma factor</keyword>
<keyword evidence="4" id="KW-0804">Transcription</keyword>
<evidence type="ECO:0000256" key="4">
    <source>
        <dbReference type="ARBA" id="ARBA00023163"/>
    </source>
</evidence>
<keyword evidence="2" id="KW-0805">Transcription regulation</keyword>
<dbReference type="GO" id="GO:0016987">
    <property type="term" value="F:sigma factor activity"/>
    <property type="evidence" value="ECO:0007669"/>
    <property type="project" value="UniProtKB-KW"/>
</dbReference>
<dbReference type="GO" id="GO:0006352">
    <property type="term" value="P:DNA-templated transcription initiation"/>
    <property type="evidence" value="ECO:0007669"/>
    <property type="project" value="InterPro"/>
</dbReference>
<dbReference type="InterPro" id="IPR007627">
    <property type="entry name" value="RNA_pol_sigma70_r2"/>
</dbReference>
<dbReference type="NCBIfam" id="TIGR02937">
    <property type="entry name" value="sigma70-ECF"/>
    <property type="match status" value="1"/>
</dbReference>
<dbReference type="EMBL" id="FQVX01000006">
    <property type="protein sequence ID" value="SHH29773.1"/>
    <property type="molecule type" value="Genomic_DNA"/>
</dbReference>
<proteinExistence type="inferred from homology"/>
<dbReference type="InterPro" id="IPR013249">
    <property type="entry name" value="RNA_pol_sigma70_r4_t2"/>
</dbReference>
<reference evidence="8 9" key="1">
    <citation type="submission" date="2016-11" db="EMBL/GenBank/DDBJ databases">
        <authorList>
            <person name="Jaros S."/>
            <person name="Januszkiewicz K."/>
            <person name="Wedrychowicz H."/>
        </authorList>
    </citation>
    <scope>NUCLEOTIDE SEQUENCE [LARGE SCALE GENOMIC DNA]</scope>
    <source>
        <strain evidence="8 9">DSM 45408</strain>
    </source>
</reference>
<protein>
    <submittedName>
        <fullName evidence="8">RNA polymerase sigma-70 factor, ECF subfamily</fullName>
    </submittedName>
</protein>
<dbReference type="Gene3D" id="1.10.10.10">
    <property type="entry name" value="Winged helix-like DNA-binding domain superfamily/Winged helix DNA-binding domain"/>
    <property type="match status" value="1"/>
</dbReference>
<dbReference type="Gene3D" id="1.10.1740.10">
    <property type="match status" value="1"/>
</dbReference>
<evidence type="ECO:0000256" key="5">
    <source>
        <dbReference type="SAM" id="MobiDB-lite"/>
    </source>
</evidence>
<dbReference type="PANTHER" id="PTHR43133">
    <property type="entry name" value="RNA POLYMERASE ECF-TYPE SIGMA FACTO"/>
    <property type="match status" value="1"/>
</dbReference>
<dbReference type="SUPFAM" id="SSF88659">
    <property type="entry name" value="Sigma3 and sigma4 domains of RNA polymerase sigma factors"/>
    <property type="match status" value="1"/>
</dbReference>
<dbReference type="InterPro" id="IPR013325">
    <property type="entry name" value="RNA_pol_sigma_r2"/>
</dbReference>